<proteinExistence type="predicted"/>
<gene>
    <name evidence="1" type="primary">AVEN_242157_1</name>
    <name evidence="1" type="ORF">CEXT_391541</name>
</gene>
<evidence type="ECO:0000313" key="1">
    <source>
        <dbReference type="EMBL" id="GIY77303.1"/>
    </source>
</evidence>
<protein>
    <submittedName>
        <fullName evidence="1">C2-set_2 domain-containing protein</fullName>
    </submittedName>
</protein>
<evidence type="ECO:0000313" key="2">
    <source>
        <dbReference type="Proteomes" id="UP001054945"/>
    </source>
</evidence>
<accession>A0AAV4W4I2</accession>
<dbReference type="AlphaFoldDB" id="A0AAV4W4I2"/>
<name>A0AAV4W4I2_CAEEX</name>
<organism evidence="1 2">
    <name type="scientific">Caerostris extrusa</name>
    <name type="common">Bark spider</name>
    <name type="synonym">Caerostris bankana</name>
    <dbReference type="NCBI Taxonomy" id="172846"/>
    <lineage>
        <taxon>Eukaryota</taxon>
        <taxon>Metazoa</taxon>
        <taxon>Ecdysozoa</taxon>
        <taxon>Arthropoda</taxon>
        <taxon>Chelicerata</taxon>
        <taxon>Arachnida</taxon>
        <taxon>Araneae</taxon>
        <taxon>Araneomorphae</taxon>
        <taxon>Entelegynae</taxon>
        <taxon>Araneoidea</taxon>
        <taxon>Araneidae</taxon>
        <taxon>Caerostris</taxon>
    </lineage>
</organism>
<dbReference type="Proteomes" id="UP001054945">
    <property type="component" value="Unassembled WGS sequence"/>
</dbReference>
<dbReference type="EMBL" id="BPLR01015601">
    <property type="protein sequence ID" value="GIY77303.1"/>
    <property type="molecule type" value="Genomic_DNA"/>
</dbReference>
<reference evidence="1 2" key="1">
    <citation type="submission" date="2021-06" db="EMBL/GenBank/DDBJ databases">
        <title>Caerostris extrusa draft genome.</title>
        <authorList>
            <person name="Kono N."/>
            <person name="Arakawa K."/>
        </authorList>
    </citation>
    <scope>NUCLEOTIDE SEQUENCE [LARGE SCALE GENOMIC DNA]</scope>
</reference>
<sequence>MTINLKCFLHFSAGSSKTAAFRGVPGRFVHIKLRLKFEARPSHFWEGKMKLQCEAIISQAHTLRSEEIIITSNGATTATGAYGKCVIGKEHISSEFKSENFMKKPIDENSKIL</sequence>
<keyword evidence="2" id="KW-1185">Reference proteome</keyword>
<comment type="caution">
    <text evidence="1">The sequence shown here is derived from an EMBL/GenBank/DDBJ whole genome shotgun (WGS) entry which is preliminary data.</text>
</comment>